<dbReference type="KEGG" id="mtea:DK419_20555"/>
<dbReference type="Proteomes" id="UP000245444">
    <property type="component" value="Chromosome"/>
</dbReference>
<dbReference type="RefSeq" id="WP_109960740.1">
    <property type="nucleotide sequence ID" value="NZ_CP029553.1"/>
</dbReference>
<evidence type="ECO:0000256" key="1">
    <source>
        <dbReference type="SAM" id="MobiDB-lite"/>
    </source>
</evidence>
<keyword evidence="3" id="KW-1185">Reference proteome</keyword>
<name>A0A2U8WSM4_9HYPH</name>
<dbReference type="EMBL" id="CP029553">
    <property type="protein sequence ID" value="AWN48451.1"/>
    <property type="molecule type" value="Genomic_DNA"/>
</dbReference>
<dbReference type="OrthoDB" id="8004192at2"/>
<organism evidence="2 3">
    <name type="scientific">Methylobacterium terrae</name>
    <dbReference type="NCBI Taxonomy" id="2202827"/>
    <lineage>
        <taxon>Bacteria</taxon>
        <taxon>Pseudomonadati</taxon>
        <taxon>Pseudomonadota</taxon>
        <taxon>Alphaproteobacteria</taxon>
        <taxon>Hyphomicrobiales</taxon>
        <taxon>Methylobacteriaceae</taxon>
        <taxon>Methylobacterium</taxon>
    </lineage>
</organism>
<evidence type="ECO:0000313" key="3">
    <source>
        <dbReference type="Proteomes" id="UP000245444"/>
    </source>
</evidence>
<evidence type="ECO:0000313" key="2">
    <source>
        <dbReference type="EMBL" id="AWN48451.1"/>
    </source>
</evidence>
<protein>
    <submittedName>
        <fullName evidence="2">Uncharacterized protein</fullName>
    </submittedName>
</protein>
<dbReference type="AlphaFoldDB" id="A0A2U8WSM4"/>
<gene>
    <name evidence="2" type="ORF">DK419_20555</name>
</gene>
<accession>A0A2U8WSM4</accession>
<feature type="region of interest" description="Disordered" evidence="1">
    <location>
        <begin position="26"/>
        <end position="51"/>
    </location>
</feature>
<sequence length="75" mass="7393">MMSIGAALSAATTLVGTTLPAGLIGAPSGKRAPARQAQDAETAVEAGEVFGPPPEDGALLVAIEESLREAGYLAS</sequence>
<reference evidence="2 3" key="1">
    <citation type="submission" date="2018-05" db="EMBL/GenBank/DDBJ databases">
        <title>Complete Genome Sequence of Methylobacterium sp. 17Sr1-28.</title>
        <authorList>
            <person name="Srinivasan S."/>
        </authorList>
    </citation>
    <scope>NUCLEOTIDE SEQUENCE [LARGE SCALE GENOMIC DNA]</scope>
    <source>
        <strain evidence="2 3">17Sr1-28</strain>
    </source>
</reference>
<proteinExistence type="predicted"/>